<dbReference type="OrthoDB" id="10264870at2759"/>
<evidence type="ECO:0000313" key="6">
    <source>
        <dbReference type="EMBL" id="PKA52854.1"/>
    </source>
</evidence>
<sequence length="418" mass="46451">MPPQSPHQPARIDLLDLKAQIGKRLGHERFQLYFSYLSRLLAHKMSKHEFSKRCFVILGRENIPLHNQLIRSILKNACQAQSPPPFTVGENVSKKIGPAMKLFPHGNDPQASVPHSLIRCNGDIIPPSPRKSRSSFRDRRFKDRPSPLGPNGRVEVSAHRSLLPSDDSALKENGIMGPCDLMRPVQHHQSGPAEQPASKTEEEKQSPDQFSMRNNGLLEVFAGKDMADEGEKGYVDATRRPLRAPLGIPFYPASMGGARRSLPLASSSANVDCTYESGELCNNETLTKRMEKIAVLHGVGGVSLDCASLLNKGLDVYLKRLIKSGMELARTRAVNESMKLPFLTQQSLGKPINGIWPGNPMHIQSSGYEVIDYKHGIRNHYVISLQDLKVATELNPQQLGEDWPLLLEKISSIHTCEE</sequence>
<gene>
    <name evidence="6" type="ORF">AXF42_Ash001835</name>
</gene>
<keyword evidence="7" id="KW-1185">Reference proteome</keyword>
<comment type="subcellular location">
    <subcellularLocation>
        <location evidence="1">Nucleus</location>
    </subcellularLocation>
</comment>
<accession>A0A2I0ABD5</accession>
<dbReference type="Proteomes" id="UP000236161">
    <property type="component" value="Unassembled WGS sequence"/>
</dbReference>
<evidence type="ECO:0000256" key="5">
    <source>
        <dbReference type="SAM" id="MobiDB-lite"/>
    </source>
</evidence>
<dbReference type="PANTHER" id="PTHR21277">
    <property type="entry name" value="TRANSCRIPTIONAL ADAPTER 1"/>
    <property type="match status" value="1"/>
</dbReference>
<evidence type="ECO:0000256" key="4">
    <source>
        <dbReference type="ARBA" id="ARBA00023242"/>
    </source>
</evidence>
<evidence type="ECO:0008006" key="8">
    <source>
        <dbReference type="Google" id="ProtNLM"/>
    </source>
</evidence>
<feature type="region of interest" description="Disordered" evidence="5">
    <location>
        <begin position="119"/>
        <end position="212"/>
    </location>
</feature>
<dbReference type="AlphaFoldDB" id="A0A2I0ABD5"/>
<protein>
    <recommendedName>
        <fullName evidence="8">Transcriptional coactivator Hfi1/Transcriptional adapter 1</fullName>
    </recommendedName>
</protein>
<keyword evidence="2" id="KW-0805">Transcription regulation</keyword>
<feature type="compositionally biased region" description="Basic and acidic residues" evidence="5">
    <location>
        <begin position="135"/>
        <end position="145"/>
    </location>
</feature>
<dbReference type="CDD" id="cd22933">
    <property type="entry name" value="HFD_HFI1"/>
    <property type="match status" value="1"/>
</dbReference>
<evidence type="ECO:0000256" key="1">
    <source>
        <dbReference type="ARBA" id="ARBA00004123"/>
    </source>
</evidence>
<name>A0A2I0ABD5_9ASPA</name>
<reference evidence="6 7" key="1">
    <citation type="journal article" date="2017" name="Nature">
        <title>The Apostasia genome and the evolution of orchids.</title>
        <authorList>
            <person name="Zhang G.Q."/>
            <person name="Liu K.W."/>
            <person name="Li Z."/>
            <person name="Lohaus R."/>
            <person name="Hsiao Y.Y."/>
            <person name="Niu S.C."/>
            <person name="Wang J.Y."/>
            <person name="Lin Y.C."/>
            <person name="Xu Q."/>
            <person name="Chen L.J."/>
            <person name="Yoshida K."/>
            <person name="Fujiwara S."/>
            <person name="Wang Z.W."/>
            <person name="Zhang Y.Q."/>
            <person name="Mitsuda N."/>
            <person name="Wang M."/>
            <person name="Liu G.H."/>
            <person name="Pecoraro L."/>
            <person name="Huang H.X."/>
            <person name="Xiao X.J."/>
            <person name="Lin M."/>
            <person name="Wu X.Y."/>
            <person name="Wu W.L."/>
            <person name="Chen Y.Y."/>
            <person name="Chang S.B."/>
            <person name="Sakamoto S."/>
            <person name="Ohme-Takagi M."/>
            <person name="Yagi M."/>
            <person name="Zeng S.J."/>
            <person name="Shen C.Y."/>
            <person name="Yeh C.M."/>
            <person name="Luo Y.B."/>
            <person name="Tsai W.C."/>
            <person name="Van de Peer Y."/>
            <person name="Liu Z.J."/>
        </authorList>
    </citation>
    <scope>NUCLEOTIDE SEQUENCE [LARGE SCALE GENOMIC DNA]</scope>
    <source>
        <strain evidence="7">cv. Shenzhen</strain>
        <tissue evidence="6">Stem</tissue>
    </source>
</reference>
<dbReference type="Pfam" id="PF12767">
    <property type="entry name" value="SAGA-Tad1"/>
    <property type="match status" value="1"/>
</dbReference>
<evidence type="ECO:0000256" key="2">
    <source>
        <dbReference type="ARBA" id="ARBA00023015"/>
    </source>
</evidence>
<evidence type="ECO:0000256" key="3">
    <source>
        <dbReference type="ARBA" id="ARBA00023163"/>
    </source>
</evidence>
<dbReference type="GO" id="GO:0000124">
    <property type="term" value="C:SAGA complex"/>
    <property type="evidence" value="ECO:0007669"/>
    <property type="project" value="UniProtKB-ARBA"/>
</dbReference>
<dbReference type="GO" id="GO:0006357">
    <property type="term" value="P:regulation of transcription by RNA polymerase II"/>
    <property type="evidence" value="ECO:0007669"/>
    <property type="project" value="TreeGrafter"/>
</dbReference>
<keyword evidence="4" id="KW-0539">Nucleus</keyword>
<dbReference type="GO" id="GO:0005634">
    <property type="term" value="C:nucleus"/>
    <property type="evidence" value="ECO:0007669"/>
    <property type="project" value="UniProtKB-SubCell"/>
</dbReference>
<dbReference type="GO" id="GO:0003713">
    <property type="term" value="F:transcription coactivator activity"/>
    <property type="evidence" value="ECO:0007669"/>
    <property type="project" value="TreeGrafter"/>
</dbReference>
<dbReference type="EMBL" id="KZ452001">
    <property type="protein sequence ID" value="PKA52854.1"/>
    <property type="molecule type" value="Genomic_DNA"/>
</dbReference>
<evidence type="ECO:0000313" key="7">
    <source>
        <dbReference type="Proteomes" id="UP000236161"/>
    </source>
</evidence>
<organism evidence="6 7">
    <name type="scientific">Apostasia shenzhenica</name>
    <dbReference type="NCBI Taxonomy" id="1088818"/>
    <lineage>
        <taxon>Eukaryota</taxon>
        <taxon>Viridiplantae</taxon>
        <taxon>Streptophyta</taxon>
        <taxon>Embryophyta</taxon>
        <taxon>Tracheophyta</taxon>
        <taxon>Spermatophyta</taxon>
        <taxon>Magnoliopsida</taxon>
        <taxon>Liliopsida</taxon>
        <taxon>Asparagales</taxon>
        <taxon>Orchidaceae</taxon>
        <taxon>Apostasioideae</taxon>
        <taxon>Apostasia</taxon>
    </lineage>
</organism>
<keyword evidence="3" id="KW-0804">Transcription</keyword>
<dbReference type="PANTHER" id="PTHR21277:SF5">
    <property type="entry name" value="TRANSCRIPTIONAL ADAPTER 1"/>
    <property type="match status" value="1"/>
</dbReference>
<dbReference type="InterPro" id="IPR024738">
    <property type="entry name" value="Hfi1/Tada1"/>
</dbReference>
<proteinExistence type="predicted"/>